<reference evidence="2 3" key="1">
    <citation type="submission" date="2019-07" db="EMBL/GenBank/DDBJ databases">
        <title>Genome sequencing of lignin-degrading bacterial isolates.</title>
        <authorList>
            <person name="Gladden J."/>
        </authorList>
    </citation>
    <scope>NUCLEOTIDE SEQUENCE [LARGE SCALE GENOMIC DNA]</scope>
    <source>
        <strain evidence="2 3">J11</strain>
    </source>
</reference>
<feature type="domain" description="Calcineurin-like phosphoesterase" evidence="1">
    <location>
        <begin position="88"/>
        <end position="218"/>
    </location>
</feature>
<dbReference type="Pfam" id="PF00149">
    <property type="entry name" value="Metallophos"/>
    <property type="match status" value="1"/>
</dbReference>
<evidence type="ECO:0000313" key="3">
    <source>
        <dbReference type="Proteomes" id="UP000318141"/>
    </source>
</evidence>
<dbReference type="Proteomes" id="UP000318141">
    <property type="component" value="Unassembled WGS sequence"/>
</dbReference>
<dbReference type="InterPro" id="IPR026336">
    <property type="entry name" value="PdeM-like"/>
</dbReference>
<dbReference type="EMBL" id="VLJN01000004">
    <property type="protein sequence ID" value="TWG88468.1"/>
    <property type="molecule type" value="Genomic_DNA"/>
</dbReference>
<dbReference type="SUPFAM" id="SSF56300">
    <property type="entry name" value="Metallo-dependent phosphatases"/>
    <property type="match status" value="1"/>
</dbReference>
<name>A0A562BT65_9BURK</name>
<evidence type="ECO:0000313" key="2">
    <source>
        <dbReference type="EMBL" id="TWG88468.1"/>
    </source>
</evidence>
<organism evidence="2 3">
    <name type="scientific">Cupriavidus gilardii J11</name>
    <dbReference type="NCBI Taxonomy" id="936133"/>
    <lineage>
        <taxon>Bacteria</taxon>
        <taxon>Pseudomonadati</taxon>
        <taxon>Pseudomonadota</taxon>
        <taxon>Betaproteobacteria</taxon>
        <taxon>Burkholderiales</taxon>
        <taxon>Burkholderiaceae</taxon>
        <taxon>Cupriavidus</taxon>
    </lineage>
</organism>
<dbReference type="PANTHER" id="PTHR39323">
    <property type="entry name" value="BLR1149 PROTEIN"/>
    <property type="match status" value="1"/>
</dbReference>
<dbReference type="InterPro" id="IPR029052">
    <property type="entry name" value="Metallo-depent_PP-like"/>
</dbReference>
<dbReference type="AlphaFoldDB" id="A0A562BT65"/>
<accession>A0A562BT65</accession>
<dbReference type="GO" id="GO:0016787">
    <property type="term" value="F:hydrolase activity"/>
    <property type="evidence" value="ECO:0007669"/>
    <property type="project" value="InterPro"/>
</dbReference>
<dbReference type="NCBIfam" id="TIGR04123">
    <property type="entry name" value="P_estr_lig_assc"/>
    <property type="match status" value="1"/>
</dbReference>
<comment type="caution">
    <text evidence="2">The sequence shown here is derived from an EMBL/GenBank/DDBJ whole genome shotgun (WGS) entry which is preliminary data.</text>
</comment>
<gene>
    <name evidence="2" type="ORF">L602_001200000610</name>
</gene>
<dbReference type="InterPro" id="IPR004843">
    <property type="entry name" value="Calcineurin-like_PHP"/>
</dbReference>
<keyword evidence="3" id="KW-1185">Reference proteome</keyword>
<evidence type="ECO:0000259" key="1">
    <source>
        <dbReference type="Pfam" id="PF00149"/>
    </source>
</evidence>
<dbReference type="Gene3D" id="3.60.21.10">
    <property type="match status" value="1"/>
</dbReference>
<dbReference type="PANTHER" id="PTHR39323:SF1">
    <property type="entry name" value="BLR1149 PROTEIN"/>
    <property type="match status" value="1"/>
</dbReference>
<sequence>MMWGGFDCLDCLDCVDCPLPRPSPALRERGANHRHLERCRFSPLSRKAGEGGHIMIDTRSTTPHHPIEIAGEPLWLLPERAIWWPAGRMLLVADVHIGKAAAFRALGQPVPSGTTGDNLERLRALVQRYQPGGLTILGDFLHARAARTPAVLRALEDWRDTLPGALRCTLVRGNHDSHAGDPPPSLGIAVVDEPWRRGPFALCHLPGAADDGYELAGHLHPAYTLRAGADAVRLPCFVMGERGGILPAFGAFTGHAPVRMRGGDRVFVVGDGRVWPVPAR</sequence>
<protein>
    <submittedName>
        <fullName evidence="2">Putative phosphoesterase</fullName>
    </submittedName>
</protein>
<proteinExistence type="predicted"/>